<dbReference type="PANTHER" id="PTHR22926:SF3">
    <property type="entry name" value="UNDECAPRENYL-PHOSPHATE ALPHA-N-ACETYLGLUCOSAMINYL 1-PHOSPHATE TRANSFERASE"/>
    <property type="match status" value="1"/>
</dbReference>
<feature type="transmembrane region" description="Helical" evidence="12">
    <location>
        <begin position="6"/>
        <end position="24"/>
    </location>
</feature>
<dbReference type="InterPro" id="IPR018480">
    <property type="entry name" value="PNAcMuramoyl-5peptid_Trfase_CS"/>
</dbReference>
<feature type="transmembrane region" description="Helical" evidence="12">
    <location>
        <begin position="45"/>
        <end position="67"/>
    </location>
</feature>
<keyword evidence="4 12" id="KW-0328">Glycosyltransferase</keyword>
<evidence type="ECO:0000256" key="9">
    <source>
        <dbReference type="ARBA" id="ARBA00022989"/>
    </source>
</evidence>
<feature type="transmembrane region" description="Helical" evidence="12">
    <location>
        <begin position="244"/>
        <end position="263"/>
    </location>
</feature>
<comment type="subcellular location">
    <subcellularLocation>
        <location evidence="12">Cell inner membrane</location>
        <topology evidence="12">Multi-pass membrane protein</topology>
    </subcellularLocation>
    <subcellularLocation>
        <location evidence="1">Cell membrane</location>
        <topology evidence="1">Multi-pass membrane protein</topology>
    </subcellularLocation>
</comment>
<keyword evidence="7 12" id="KW-0460">Magnesium</keyword>
<comment type="similarity">
    <text evidence="12">Belongs to the glycosyltransferase 4 family. WecA subfamily.</text>
</comment>
<feature type="transmembrane region" description="Helical" evidence="12">
    <location>
        <begin position="161"/>
        <end position="178"/>
    </location>
</feature>
<dbReference type="GO" id="GO:0036380">
    <property type="term" value="F:UDP-N-acetylglucosamine-undecaprenyl-phosphate N-acetylglucosaminephosphotransferase activity"/>
    <property type="evidence" value="ECO:0007669"/>
    <property type="project" value="UniProtKB-EC"/>
</dbReference>
<comment type="pathway">
    <text evidence="12">Bacterial outer membrane biogenesis; enterobacterial common antigen biosynthesis.</text>
</comment>
<feature type="transmembrane region" description="Helical" evidence="12">
    <location>
        <begin position="131"/>
        <end position="149"/>
    </location>
</feature>
<reference evidence="13" key="1">
    <citation type="submission" date="2024-04" db="EMBL/GenBank/DDBJ databases">
        <authorList>
            <person name="Manzano-Marin A."/>
            <person name="Manzano-Marin A."/>
            <person name="Alejandro Manzano Marin A."/>
        </authorList>
    </citation>
    <scope>NUCLEOTIDE SEQUENCE [LARGE SCALE GENOMIC DNA]</scope>
    <source>
        <strain evidence="13">TABTEA</strain>
    </source>
</reference>
<evidence type="ECO:0000256" key="10">
    <source>
        <dbReference type="ARBA" id="ARBA00023136"/>
    </source>
</evidence>
<comment type="pathway">
    <text evidence="12">Bacterial outer membrane biogenesis; LPS O-antigen biosynthesis.</text>
</comment>
<keyword evidence="3 12" id="KW-0997">Cell inner membrane</keyword>
<dbReference type="HAMAP" id="MF_02030">
    <property type="entry name" value="WecA_Gammaproteo"/>
    <property type="match status" value="1"/>
</dbReference>
<keyword evidence="10 12" id="KW-0472">Membrane</keyword>
<comment type="catalytic activity">
    <reaction evidence="12">
        <text>di-trans,octa-cis-undecaprenyl phosphate + UDP-N-acetyl-alpha-D-glucosamine = N-acetyl-alpha-D-glucosaminyl-di-trans,octa-cis-undecaprenyl diphosphate + UMP</text>
        <dbReference type="Rhea" id="RHEA:28090"/>
        <dbReference type="ChEBI" id="CHEBI:57705"/>
        <dbReference type="ChEBI" id="CHEBI:57865"/>
        <dbReference type="ChEBI" id="CHEBI:60392"/>
        <dbReference type="ChEBI" id="CHEBI:62959"/>
        <dbReference type="EC" id="2.7.8.33"/>
    </reaction>
</comment>
<comment type="cofactor">
    <cofactor evidence="12">
        <name>Mg(2+)</name>
        <dbReference type="ChEBI" id="CHEBI:18420"/>
    </cofactor>
</comment>
<feature type="transmembrane region" description="Helical" evidence="12">
    <location>
        <begin position="184"/>
        <end position="202"/>
    </location>
</feature>
<dbReference type="CDD" id="cd06853">
    <property type="entry name" value="GT_WecA_like"/>
    <property type="match status" value="1"/>
</dbReference>
<organism evidence="13 14">
    <name type="scientific">Candidatus Providencia siddallii</name>
    <dbReference type="NCBI Taxonomy" id="1715285"/>
    <lineage>
        <taxon>Bacteria</taxon>
        <taxon>Pseudomonadati</taxon>
        <taxon>Pseudomonadota</taxon>
        <taxon>Gammaproteobacteria</taxon>
        <taxon>Enterobacterales</taxon>
        <taxon>Morganellaceae</taxon>
        <taxon>Providencia</taxon>
    </lineage>
</organism>
<dbReference type="InterPro" id="IPR000715">
    <property type="entry name" value="Glycosyl_transferase_4"/>
</dbReference>
<evidence type="ECO:0000256" key="1">
    <source>
        <dbReference type="ARBA" id="ARBA00004651"/>
    </source>
</evidence>
<evidence type="ECO:0000256" key="5">
    <source>
        <dbReference type="ARBA" id="ARBA00022679"/>
    </source>
</evidence>
<protein>
    <recommendedName>
        <fullName evidence="12">Undecaprenyl-phosphate alpha-N-acetylglucosaminyl 1-phosphate transferase</fullName>
        <ecNumber evidence="12">2.7.8.33</ecNumber>
    </recommendedName>
    <alternativeName>
        <fullName evidence="12">UDP-GlcNAc:undecaprenyl-phosphate GlcNAc-1-phosphate transferase</fullName>
    </alternativeName>
    <alternativeName>
        <fullName evidence="12">Undecaprenyl-phosphate GlcNAc-1-phosphate transferase</fullName>
    </alternativeName>
</protein>
<evidence type="ECO:0000256" key="2">
    <source>
        <dbReference type="ARBA" id="ARBA00022475"/>
    </source>
</evidence>
<name>A0ABM9NPM6_9GAMM</name>
<comment type="function">
    <text evidence="12">Catalyzes the transfer of the GlcNAc-1-phosphate moiety from UDP-GlcNAc onto the carrier lipid undecaprenyl phosphate (C55-P), yielding GlcNAc-pyrophosphoryl-undecaprenyl (GlcNAc-PP-C55).</text>
</comment>
<evidence type="ECO:0000256" key="8">
    <source>
        <dbReference type="ARBA" id="ARBA00022985"/>
    </source>
</evidence>
<feature type="transmembrane region" description="Helical" evidence="12">
    <location>
        <begin position="294"/>
        <end position="312"/>
    </location>
</feature>
<keyword evidence="8 12" id="KW-0448">Lipopolysaccharide biosynthesis</keyword>
<evidence type="ECO:0000256" key="3">
    <source>
        <dbReference type="ARBA" id="ARBA00022519"/>
    </source>
</evidence>
<feature type="transmembrane region" description="Helical" evidence="12">
    <location>
        <begin position="73"/>
        <end position="89"/>
    </location>
</feature>
<gene>
    <name evidence="12 13" type="primary">wecA</name>
    <name evidence="13" type="ORF">PRHACTZTBTEA_528</name>
</gene>
<keyword evidence="2 12" id="KW-1003">Cell membrane</keyword>
<keyword evidence="11 12" id="KW-0464">Manganese</keyword>
<dbReference type="Proteomes" id="UP001497533">
    <property type="component" value="Chromosome"/>
</dbReference>
<accession>A0ABM9NPM6</accession>
<evidence type="ECO:0000256" key="11">
    <source>
        <dbReference type="ARBA" id="ARBA00023211"/>
    </source>
</evidence>
<evidence type="ECO:0000256" key="7">
    <source>
        <dbReference type="ARBA" id="ARBA00022842"/>
    </source>
</evidence>
<evidence type="ECO:0000313" key="13">
    <source>
        <dbReference type="EMBL" id="CAL1329439.1"/>
    </source>
</evidence>
<comment type="cofactor">
    <cofactor evidence="12">
        <name>Mn(2+)</name>
        <dbReference type="ChEBI" id="CHEBI:29035"/>
    </cofactor>
</comment>
<dbReference type="EMBL" id="OZ034688">
    <property type="protein sequence ID" value="CAL1329439.1"/>
    <property type="molecule type" value="Genomic_DNA"/>
</dbReference>
<evidence type="ECO:0000256" key="4">
    <source>
        <dbReference type="ARBA" id="ARBA00022676"/>
    </source>
</evidence>
<dbReference type="PROSITE" id="PS01348">
    <property type="entry name" value="MRAY_2"/>
    <property type="match status" value="1"/>
</dbReference>
<dbReference type="Pfam" id="PF00953">
    <property type="entry name" value="Glycos_transf_4"/>
    <property type="match status" value="1"/>
</dbReference>
<dbReference type="EC" id="2.7.8.33" evidence="12"/>
<keyword evidence="9 12" id="KW-1133">Transmembrane helix</keyword>
<evidence type="ECO:0000256" key="12">
    <source>
        <dbReference type="HAMAP-Rule" id="MF_02030"/>
    </source>
</evidence>
<sequence length="356" mass="40952">MDTIHFIISLFYVFLFTLVFIFIARVFAIKFELVDKPNFRKKHVGFIPLVGGVSLFFGICFALIITNEYIPNKWLYIFCSGILVFIGILDDKFDISVKFRAGIQAIIAIIMMTKADLKLESLGNAFGPWELSLGPFSYIMTLFAVWASINSFNMIDGIDGLLGGLSLVFFSSLGFLLYKNNNYALAFWCFAFIVAIIPYIFLNLGIFGVRFKVFMGDAGSTLIGFTIIWILIESTQGKYHSINPVTALWLIAIPLMDMIAIMYRRIRKGMSPFSPDRQHIHHLIMRSGFTAKGAFILITLFAIFIAIIGIIGEYSKFMMEWVMLFLFLFLFVMYGYFIKRAWKISRFIKRVKHRFR</sequence>
<feature type="transmembrane region" description="Helical" evidence="12">
    <location>
        <begin position="318"/>
        <end position="337"/>
    </location>
</feature>
<dbReference type="InterPro" id="IPR012750">
    <property type="entry name" value="ECA_WecA-rel"/>
</dbReference>
<keyword evidence="5 12" id="KW-0808">Transferase</keyword>
<dbReference type="RefSeq" id="WP_341764902.1">
    <property type="nucleotide sequence ID" value="NZ_OZ034688.1"/>
</dbReference>
<keyword evidence="6 12" id="KW-0812">Transmembrane</keyword>
<keyword evidence="14" id="KW-1185">Reference proteome</keyword>
<proteinExistence type="inferred from homology"/>
<evidence type="ECO:0000256" key="6">
    <source>
        <dbReference type="ARBA" id="ARBA00022692"/>
    </source>
</evidence>
<dbReference type="NCBIfam" id="TIGR02380">
    <property type="entry name" value="ECA_wecA"/>
    <property type="match status" value="1"/>
</dbReference>
<evidence type="ECO:0000313" key="14">
    <source>
        <dbReference type="Proteomes" id="UP001497533"/>
    </source>
</evidence>
<feature type="transmembrane region" description="Helical" evidence="12">
    <location>
        <begin position="214"/>
        <end position="232"/>
    </location>
</feature>
<dbReference type="PANTHER" id="PTHR22926">
    <property type="entry name" value="PHOSPHO-N-ACETYLMURAMOYL-PENTAPEPTIDE-TRANSFERASE"/>
    <property type="match status" value="1"/>
</dbReference>